<evidence type="ECO:0000313" key="2">
    <source>
        <dbReference type="EMBL" id="EUA56381.1"/>
    </source>
</evidence>
<dbReference type="AlphaFoldDB" id="X8CKM2"/>
<evidence type="ECO:0000256" key="1">
    <source>
        <dbReference type="SAM" id="MobiDB-lite"/>
    </source>
</evidence>
<organism evidence="2">
    <name type="scientific">Mycobacterium xenopi 4042</name>
    <dbReference type="NCBI Taxonomy" id="1299334"/>
    <lineage>
        <taxon>Bacteria</taxon>
        <taxon>Bacillati</taxon>
        <taxon>Actinomycetota</taxon>
        <taxon>Actinomycetes</taxon>
        <taxon>Mycobacteriales</taxon>
        <taxon>Mycobacteriaceae</taxon>
        <taxon>Mycobacterium</taxon>
    </lineage>
</organism>
<feature type="region of interest" description="Disordered" evidence="1">
    <location>
        <begin position="1"/>
        <end position="30"/>
    </location>
</feature>
<sequence length="627" mass="68360">MTDKHPLKTPFGVRYRPNTESMRGSTHDRIAPHRDERCRRTRRRRGRGGLKFVRANEANDLHADGVLVLPDNRQLLVEVKTSSLMTTKGLRDQLQLWSHQLRANTVGVVVANRITADAREELRAAGWSWLDTRGHLRLAANGLLVDANVPAAMRAPRRREPFAGQVGIELASAMLLTPDRVVSIRPLATQIDRAPSSVSDTIAAFRDANLITPAGHPRTPELFWELASRWKPTDFAVANEPREGGLLNALRVNLDDFDKPGWALSDSRAAAVYGAPIAIRSNHPPVLYVPDQQVMRRAAKLLAPAREHITPTAVVRVAPTPLVCIYRQDPVDFPGNGNSEYWPMTRPLFVALDLAQDPGRGREILDSWTPQSRGLVSGKQLQTPRVELLGAQMSALADAIRTTQTLTGQPVTVIGGLAVICRLSTPHRATSDLDIVNRRNDHQAPQLELLIAKSEPVEGRNAALVTTAAGKVIVDVLEVADADLHPLPDDPTGRLFVLSHAWAAATATPVIMGVHGQPDIAVAVAEPGPLIAMKLQATFDRGKAKEGTDLLDIVRLTLDQQSGPTVREQLSLAESQLARDIAQHVEFCLDARADRSLSLINAIPEGADLRLDDIHLAAELLSGALGH</sequence>
<name>X8CKM2_MYCXE</name>
<protein>
    <submittedName>
        <fullName evidence="2">Uncharacterized protein</fullName>
    </submittedName>
</protein>
<dbReference type="PATRIC" id="fig|1299334.3.peg.3043"/>
<reference evidence="2" key="1">
    <citation type="submission" date="2014-01" db="EMBL/GenBank/DDBJ databases">
        <authorList>
            <person name="Brown-Elliot B."/>
            <person name="Wallace R."/>
            <person name="Lenaerts A."/>
            <person name="Ordway D."/>
            <person name="DeGroote M.A."/>
            <person name="Parker T."/>
            <person name="Sizemore C."/>
            <person name="Tallon L.J."/>
            <person name="Sadzewicz L.K."/>
            <person name="Sengamalay N."/>
            <person name="Fraser C.M."/>
            <person name="Hine E."/>
            <person name="Shefchek K.A."/>
            <person name="Das S.P."/>
            <person name="Tettelin H."/>
        </authorList>
    </citation>
    <scope>NUCLEOTIDE SEQUENCE [LARGE SCALE GENOMIC DNA]</scope>
    <source>
        <strain evidence="2">4042</strain>
    </source>
</reference>
<proteinExistence type="predicted"/>
<comment type="caution">
    <text evidence="2">The sequence shown here is derived from an EMBL/GenBank/DDBJ whole genome shotgun (WGS) entry which is preliminary data.</text>
</comment>
<gene>
    <name evidence="2" type="ORF">I553_2713</name>
</gene>
<dbReference type="EMBL" id="JAOB01000030">
    <property type="protein sequence ID" value="EUA56381.1"/>
    <property type="molecule type" value="Genomic_DNA"/>
</dbReference>
<accession>X8CKM2</accession>